<protein>
    <recommendedName>
        <fullName evidence="2">ABC transporter domain-containing protein</fullName>
    </recommendedName>
</protein>
<keyword evidence="1" id="KW-0813">Transport</keyword>
<evidence type="ECO:0000313" key="3">
    <source>
        <dbReference type="EMBL" id="CAK9168048.1"/>
    </source>
</evidence>
<dbReference type="PANTHER" id="PTHR24221:SF402">
    <property type="entry name" value="IRON-SULFUR CLUSTERS TRANSPORTER ABCB7, MITOCHONDRIAL"/>
    <property type="match status" value="1"/>
</dbReference>
<organism evidence="3 4">
    <name type="scientific">Ilex paraguariensis</name>
    <name type="common">yerba mate</name>
    <dbReference type="NCBI Taxonomy" id="185542"/>
    <lineage>
        <taxon>Eukaryota</taxon>
        <taxon>Viridiplantae</taxon>
        <taxon>Streptophyta</taxon>
        <taxon>Embryophyta</taxon>
        <taxon>Tracheophyta</taxon>
        <taxon>Spermatophyta</taxon>
        <taxon>Magnoliopsida</taxon>
        <taxon>eudicotyledons</taxon>
        <taxon>Gunneridae</taxon>
        <taxon>Pentapetalae</taxon>
        <taxon>asterids</taxon>
        <taxon>campanulids</taxon>
        <taxon>Aquifoliales</taxon>
        <taxon>Aquifoliaceae</taxon>
        <taxon>Ilex</taxon>
    </lineage>
</organism>
<name>A0ABC8TFL5_9AQUA</name>
<dbReference type="InterPro" id="IPR027417">
    <property type="entry name" value="P-loop_NTPase"/>
</dbReference>
<reference evidence="3 4" key="1">
    <citation type="submission" date="2024-02" db="EMBL/GenBank/DDBJ databases">
        <authorList>
            <person name="Vignale AGUSTIN F."/>
            <person name="Sosa J E."/>
            <person name="Modenutti C."/>
        </authorList>
    </citation>
    <scope>NUCLEOTIDE SEQUENCE [LARGE SCALE GENOMIC DNA]</scope>
</reference>
<dbReference type="PANTHER" id="PTHR24221">
    <property type="entry name" value="ATP-BINDING CASSETTE SUB-FAMILY B"/>
    <property type="match status" value="1"/>
</dbReference>
<evidence type="ECO:0000313" key="4">
    <source>
        <dbReference type="Proteomes" id="UP001642360"/>
    </source>
</evidence>
<dbReference type="Proteomes" id="UP001642360">
    <property type="component" value="Unassembled WGS sequence"/>
</dbReference>
<dbReference type="SUPFAM" id="SSF52540">
    <property type="entry name" value="P-loop containing nucleoside triphosphate hydrolases"/>
    <property type="match status" value="1"/>
</dbReference>
<comment type="caution">
    <text evidence="3">The sequence shown here is derived from an EMBL/GenBank/DDBJ whole genome shotgun (WGS) entry which is preliminary data.</text>
</comment>
<dbReference type="EMBL" id="CAUOFW020004992">
    <property type="protein sequence ID" value="CAK9168048.1"/>
    <property type="molecule type" value="Genomic_DNA"/>
</dbReference>
<gene>
    <name evidence="3" type="ORF">ILEXP_LOCUS37377</name>
</gene>
<evidence type="ECO:0000256" key="1">
    <source>
        <dbReference type="ARBA" id="ARBA00022448"/>
    </source>
</evidence>
<dbReference type="Gene3D" id="3.40.50.300">
    <property type="entry name" value="P-loop containing nucleotide triphosphate hydrolases"/>
    <property type="match status" value="2"/>
</dbReference>
<keyword evidence="4" id="KW-1185">Reference proteome</keyword>
<feature type="domain" description="ABC transporter" evidence="2">
    <location>
        <begin position="23"/>
        <end position="145"/>
    </location>
</feature>
<dbReference type="AlphaFoldDB" id="A0ABC8TFL5"/>
<proteinExistence type="predicted"/>
<evidence type="ECO:0000259" key="2">
    <source>
        <dbReference type="Pfam" id="PF00005"/>
    </source>
</evidence>
<accession>A0ABC8TFL5</accession>
<dbReference type="InterPro" id="IPR003439">
    <property type="entry name" value="ABC_transporter-like_ATP-bd"/>
</dbReference>
<sequence>MCHARAIMGVRWFSWCWRGCDYGKSTILRLLFRFFDTDSGHVRRDASLIHLCLLAIIMAISNWPSPVIRIDGQDIRKVTLESLRKPIGVVPQDTVYDAARRAAIHNTVMNFPDKYSTAVGERGLKLSGGEKQQVALARAFLKALSIFVSAIFFTPD</sequence>
<dbReference type="Pfam" id="PF00005">
    <property type="entry name" value="ABC_tran"/>
    <property type="match status" value="1"/>
</dbReference>
<dbReference type="InterPro" id="IPR039421">
    <property type="entry name" value="Type_1_exporter"/>
</dbReference>